<dbReference type="HOGENOM" id="CLU_080196_0_0_1"/>
<reference evidence="2 3" key="1">
    <citation type="journal article" date="2012" name="BMC Genomics">
        <title>Tools to kill: Genome of one of the most destructive plant pathogenic fungi Macrophomina phaseolina.</title>
        <authorList>
            <person name="Islam M.S."/>
            <person name="Haque M.S."/>
            <person name="Islam M.M."/>
            <person name="Emdad E.M."/>
            <person name="Halim A."/>
            <person name="Hossen Q.M.M."/>
            <person name="Hossain M.Z."/>
            <person name="Ahmed B."/>
            <person name="Rahim S."/>
            <person name="Rahman M.S."/>
            <person name="Alam M.M."/>
            <person name="Hou S."/>
            <person name="Wan X."/>
            <person name="Saito J.A."/>
            <person name="Alam M."/>
        </authorList>
    </citation>
    <scope>NUCLEOTIDE SEQUENCE [LARGE SCALE GENOMIC DNA]</scope>
    <source>
        <strain evidence="2 3">MS6</strain>
    </source>
</reference>
<dbReference type="EMBL" id="AHHD01000500">
    <property type="protein sequence ID" value="EKG10993.1"/>
    <property type="molecule type" value="Genomic_DNA"/>
</dbReference>
<gene>
    <name evidence="2" type="ORF">MPH_11996</name>
</gene>
<dbReference type="AlphaFoldDB" id="K2R975"/>
<dbReference type="OrthoDB" id="25002at2759"/>
<evidence type="ECO:0000256" key="1">
    <source>
        <dbReference type="SAM" id="MobiDB-lite"/>
    </source>
</evidence>
<dbReference type="STRING" id="1126212.K2R975"/>
<dbReference type="Proteomes" id="UP000007129">
    <property type="component" value="Unassembled WGS sequence"/>
</dbReference>
<evidence type="ECO:0008006" key="4">
    <source>
        <dbReference type="Google" id="ProtNLM"/>
    </source>
</evidence>
<sequence>MSTGYELTRSEGQDDFPAPRPTDPVSLMSILADVLRLPEECLGMSFIYLNKYRKFQNNEDKFPSLDDYMLILACLPDTVPLTCSSPTYDALRSALVRTELVLLRVLRFELRISTPFDCLPGYLSGVMREFNAGDTSSDAARDFDYRKKEQKEAERITDLMDTNIAKACKAKALFACKDYQLANYFQAKPVAAACIYTILQERGLIYGINARIWLREKISRSIDVADFEEAVLALGKG</sequence>
<dbReference type="eggNOG" id="ENOG502S59S">
    <property type="taxonomic scope" value="Eukaryota"/>
</dbReference>
<dbReference type="InterPro" id="IPR036915">
    <property type="entry name" value="Cyclin-like_sf"/>
</dbReference>
<comment type="caution">
    <text evidence="2">The sequence shown here is derived from an EMBL/GenBank/DDBJ whole genome shotgun (WGS) entry which is preliminary data.</text>
</comment>
<name>K2R975_MACPH</name>
<evidence type="ECO:0000313" key="2">
    <source>
        <dbReference type="EMBL" id="EKG10993.1"/>
    </source>
</evidence>
<proteinExistence type="predicted"/>
<dbReference type="InParanoid" id="K2R975"/>
<feature type="region of interest" description="Disordered" evidence="1">
    <location>
        <begin position="1"/>
        <end position="21"/>
    </location>
</feature>
<accession>K2R975</accession>
<organism evidence="2 3">
    <name type="scientific">Macrophomina phaseolina (strain MS6)</name>
    <name type="common">Charcoal rot fungus</name>
    <dbReference type="NCBI Taxonomy" id="1126212"/>
    <lineage>
        <taxon>Eukaryota</taxon>
        <taxon>Fungi</taxon>
        <taxon>Dikarya</taxon>
        <taxon>Ascomycota</taxon>
        <taxon>Pezizomycotina</taxon>
        <taxon>Dothideomycetes</taxon>
        <taxon>Dothideomycetes incertae sedis</taxon>
        <taxon>Botryosphaeriales</taxon>
        <taxon>Botryosphaeriaceae</taxon>
        <taxon>Macrophomina</taxon>
    </lineage>
</organism>
<protein>
    <recommendedName>
        <fullName evidence="4">Cyclin</fullName>
    </recommendedName>
</protein>
<dbReference type="VEuPathDB" id="FungiDB:MPH_11996"/>
<evidence type="ECO:0000313" key="3">
    <source>
        <dbReference type="Proteomes" id="UP000007129"/>
    </source>
</evidence>
<dbReference type="SUPFAM" id="SSF47954">
    <property type="entry name" value="Cyclin-like"/>
    <property type="match status" value="1"/>
</dbReference>